<reference evidence="4 5" key="1">
    <citation type="journal article" date="2011" name="Genome Res.">
        <title>Phylogeny-wide analysis of social amoeba genomes highlights ancient origins for complex intercellular communication.</title>
        <authorList>
            <person name="Heidel A.J."/>
            <person name="Lawal H.M."/>
            <person name="Felder M."/>
            <person name="Schilde C."/>
            <person name="Helps N.R."/>
            <person name="Tunggal B."/>
            <person name="Rivero F."/>
            <person name="John U."/>
            <person name="Schleicher M."/>
            <person name="Eichinger L."/>
            <person name="Platzer M."/>
            <person name="Noegel A.A."/>
            <person name="Schaap P."/>
            <person name="Gloeckner G."/>
        </authorList>
    </citation>
    <scope>NUCLEOTIDE SEQUENCE [LARGE SCALE GENOMIC DNA]</scope>
    <source>
        <strain evidence="5">ATCC 26659 / Pp 5 / PN500</strain>
    </source>
</reference>
<dbReference type="Gene3D" id="3.80.10.10">
    <property type="entry name" value="Ribonuclease Inhibitor"/>
    <property type="match status" value="2"/>
</dbReference>
<dbReference type="RefSeq" id="XP_020433458.1">
    <property type="nucleotide sequence ID" value="XM_020576209.1"/>
</dbReference>
<comment type="caution">
    <text evidence="4">The sequence shown here is derived from an EMBL/GenBank/DDBJ whole genome shotgun (WGS) entry which is preliminary data.</text>
</comment>
<gene>
    <name evidence="4" type="ORF">PPL_05323</name>
</gene>
<organism evidence="4 5">
    <name type="scientific">Heterostelium pallidum (strain ATCC 26659 / Pp 5 / PN500)</name>
    <name type="common">Cellular slime mold</name>
    <name type="synonym">Polysphondylium pallidum</name>
    <dbReference type="NCBI Taxonomy" id="670386"/>
    <lineage>
        <taxon>Eukaryota</taxon>
        <taxon>Amoebozoa</taxon>
        <taxon>Evosea</taxon>
        <taxon>Eumycetozoa</taxon>
        <taxon>Dictyostelia</taxon>
        <taxon>Acytosteliales</taxon>
        <taxon>Acytosteliaceae</taxon>
        <taxon>Heterostelium</taxon>
    </lineage>
</organism>
<dbReference type="InterPro" id="IPR032675">
    <property type="entry name" value="LRR_dom_sf"/>
</dbReference>
<dbReference type="GO" id="GO:0005634">
    <property type="term" value="C:nucleus"/>
    <property type="evidence" value="ECO:0007669"/>
    <property type="project" value="TreeGrafter"/>
</dbReference>
<dbReference type="Proteomes" id="UP000001396">
    <property type="component" value="Unassembled WGS sequence"/>
</dbReference>
<dbReference type="InParanoid" id="D3BBD3"/>
<dbReference type="EMBL" id="ADBJ01000025">
    <property type="protein sequence ID" value="EFA81340.1"/>
    <property type="molecule type" value="Genomic_DNA"/>
</dbReference>
<dbReference type="InterPro" id="IPR027038">
    <property type="entry name" value="RanGap"/>
</dbReference>
<dbReference type="GO" id="GO:0031267">
    <property type="term" value="F:small GTPase binding"/>
    <property type="evidence" value="ECO:0007669"/>
    <property type="project" value="TreeGrafter"/>
</dbReference>
<protein>
    <submittedName>
        <fullName evidence="4">Uncharacterized protein</fullName>
    </submittedName>
</protein>
<sequence>MNDIHNQYISLAISIKAKEINDSKALKQCKILIDHCEDLIYDLDIGSSNPNNIDSLKTLLFQLNCQLLECHYNSEVKITKFSINLLATINQTYKTIKKQQNSSSNNNNTSNINNNVNYLYNFSNYLSFLYQKDESCTINDRDMNGFNFLKEAAEQASIWHQNEQSLYSAHCLCDSFYSLAEQYLESAHEFSMSIDILNKVNIILEEFKINVEFYKDRYDLLIQSYCGLTEYDNAKQLLYRLAERGNLEDQSVDQLIDKYDHQLDQRQLLKAERETLEYSLASQSDSLKRIEIQIDILDILDRETIYYDMKLHWFSLVFKEIQQLNYLRGEINFNHLFQLFSDLFKMIMNENQILKDRIYPKLIDLCNLYTTINNQPNEYIIETFIALSLLVKDKNEIIDYINQAKLRLRKEKEDSRAILILHIQCYDRIIDLYSNDNSKEKEIQQYRLKKRKKQRLLDQLEVSSIEEKTSSLDIIDTPFSEEPTLPQPQQTISKLDKKSNLANLVRRRQESRRAQSALLEEDSLGEDAAKLARQAVSNREITRRNNVEFSSKWEDTLDENGQETVINKKTGKSETHRHLNQDYVESDEYNPEEYDENGEKLPCYTDDGFVVPDSEDENYFDGSTINKRKKSKQKNGTIQKKHKPYCINLIEDNHEEEVKVTSTGKSLTFYDTEPPTQLISIYQKYLDVVKSNGNKENKKLLETFKSFENITNTFITFGSYALRDKDSSDAFDTLTLSNSVHDLDFTENQIGKKSILSLSSFLRRHSSWLTNLNLSRCQITTNLFSELYGFELTSLKKLYLNNNILFDLKSFVKCPNLKVISLVDCHLTDKSLHSILKSIGSSPLKKIDISSNQLLTTNGIKYMLTIQLISTLSHLTVRKMSHVIRPLIPIIRKCIVLKHLDIGDNQFDKDGYTEFINLVGPIGASLESSFGDEVHTLLLDDIKFPAECSFNWLSRLMKLQKLDLSMNDMGSKLSALSTTLTICLKLTTIRMSRSQLSKLGVVTLLYRLPSQVENVNFSFNETSQPGIYQSKYQAFNLPNLKSLELKGCGFTKQDPLIEQLIKLQQQNEKNDLQIDILSLLQ</sequence>
<keyword evidence="2" id="KW-0433">Leucine-rich repeat</keyword>
<evidence type="ECO:0000256" key="2">
    <source>
        <dbReference type="ARBA" id="ARBA00022614"/>
    </source>
</evidence>
<name>D3BBD3_HETP5</name>
<dbReference type="GeneID" id="31360808"/>
<keyword evidence="5" id="KW-1185">Reference proteome</keyword>
<dbReference type="PANTHER" id="PTHR24113:SF12">
    <property type="entry name" value="RAN GTPASE-ACTIVATING PROTEIN 1"/>
    <property type="match status" value="1"/>
</dbReference>
<dbReference type="GO" id="GO:0006913">
    <property type="term" value="P:nucleocytoplasmic transport"/>
    <property type="evidence" value="ECO:0007669"/>
    <property type="project" value="TreeGrafter"/>
</dbReference>
<dbReference type="SMART" id="SM00367">
    <property type="entry name" value="LRR_CC"/>
    <property type="match status" value="3"/>
</dbReference>
<evidence type="ECO:0000313" key="5">
    <source>
        <dbReference type="Proteomes" id="UP000001396"/>
    </source>
</evidence>
<keyword evidence="3" id="KW-0677">Repeat</keyword>
<evidence type="ECO:0000256" key="1">
    <source>
        <dbReference type="ARBA" id="ARBA00022468"/>
    </source>
</evidence>
<proteinExistence type="predicted"/>
<dbReference type="GO" id="GO:0005829">
    <property type="term" value="C:cytosol"/>
    <property type="evidence" value="ECO:0007669"/>
    <property type="project" value="TreeGrafter"/>
</dbReference>
<dbReference type="PROSITE" id="PS51450">
    <property type="entry name" value="LRR"/>
    <property type="match status" value="1"/>
</dbReference>
<dbReference type="InterPro" id="IPR006553">
    <property type="entry name" value="Leu-rich_rpt_Cys-con_subtyp"/>
</dbReference>
<dbReference type="SUPFAM" id="SSF52047">
    <property type="entry name" value="RNI-like"/>
    <property type="match status" value="1"/>
</dbReference>
<keyword evidence="1" id="KW-0343">GTPase activation</keyword>
<dbReference type="AlphaFoldDB" id="D3BBD3"/>
<dbReference type="GO" id="GO:0048471">
    <property type="term" value="C:perinuclear region of cytoplasm"/>
    <property type="evidence" value="ECO:0007669"/>
    <property type="project" value="TreeGrafter"/>
</dbReference>
<accession>D3BBD3</accession>
<evidence type="ECO:0000256" key="3">
    <source>
        <dbReference type="ARBA" id="ARBA00022737"/>
    </source>
</evidence>
<evidence type="ECO:0000313" key="4">
    <source>
        <dbReference type="EMBL" id="EFA81340.1"/>
    </source>
</evidence>
<dbReference type="PANTHER" id="PTHR24113">
    <property type="entry name" value="RAN GTPASE-ACTIVATING PROTEIN 1"/>
    <property type="match status" value="1"/>
</dbReference>
<dbReference type="InterPro" id="IPR001611">
    <property type="entry name" value="Leu-rich_rpt"/>
</dbReference>
<dbReference type="GO" id="GO:0005096">
    <property type="term" value="F:GTPase activator activity"/>
    <property type="evidence" value="ECO:0007669"/>
    <property type="project" value="UniProtKB-KW"/>
</dbReference>